<sequence>MNTRLFSSICGGLVLLGILKYLEPLADAPSPADREPVLETGLAGPSIDSTLLVTTGRVGAGGEESLRARTAGRVQRVYFCGGEYVRRGQVLARLYNYSFVIAPRTGFLGPSYISAGQYLTPATLVTTLSRRSDLVVSVLLPGSWRAGVRVGDSARVWAPAPPARVSTGVVERVGPAGTGDVPMEIKLLSRAPFRIGERVYVRVQDRREEVAVQ</sequence>
<comment type="caution">
    <text evidence="1">The sequence shown here is derived from an EMBL/GenBank/DDBJ whole genome shotgun (WGS) entry which is preliminary data.</text>
</comment>
<dbReference type="Gene3D" id="2.40.50.100">
    <property type="match status" value="1"/>
</dbReference>
<dbReference type="Proteomes" id="UP000664369">
    <property type="component" value="Unassembled WGS sequence"/>
</dbReference>
<evidence type="ECO:0008006" key="3">
    <source>
        <dbReference type="Google" id="ProtNLM"/>
    </source>
</evidence>
<name>A0ABS3QFE2_9BACT</name>
<dbReference type="PANTHER" id="PTHR30469:SF15">
    <property type="entry name" value="HLYD FAMILY OF SECRETION PROTEINS"/>
    <property type="match status" value="1"/>
</dbReference>
<dbReference type="RefSeq" id="WP_208175607.1">
    <property type="nucleotide sequence ID" value="NZ_JAGETZ010000005.1"/>
</dbReference>
<evidence type="ECO:0000313" key="1">
    <source>
        <dbReference type="EMBL" id="MBO2009972.1"/>
    </source>
</evidence>
<protein>
    <recommendedName>
        <fullName evidence="3">HlyD family efflux transporter periplasmic adaptor subunit</fullName>
    </recommendedName>
</protein>
<accession>A0ABS3QFE2</accession>
<reference evidence="1 2" key="1">
    <citation type="submission" date="2021-03" db="EMBL/GenBank/DDBJ databases">
        <authorList>
            <person name="Kim M.K."/>
        </authorList>
    </citation>
    <scope>NUCLEOTIDE SEQUENCE [LARGE SCALE GENOMIC DNA]</scope>
    <source>
        <strain evidence="1 2">BT442</strain>
    </source>
</reference>
<dbReference type="SUPFAM" id="SSF111369">
    <property type="entry name" value="HlyD-like secretion proteins"/>
    <property type="match status" value="1"/>
</dbReference>
<organism evidence="1 2">
    <name type="scientific">Hymenobacter negativus</name>
    <dbReference type="NCBI Taxonomy" id="2795026"/>
    <lineage>
        <taxon>Bacteria</taxon>
        <taxon>Pseudomonadati</taxon>
        <taxon>Bacteroidota</taxon>
        <taxon>Cytophagia</taxon>
        <taxon>Cytophagales</taxon>
        <taxon>Hymenobacteraceae</taxon>
        <taxon>Hymenobacter</taxon>
    </lineage>
</organism>
<evidence type="ECO:0000313" key="2">
    <source>
        <dbReference type="Proteomes" id="UP000664369"/>
    </source>
</evidence>
<dbReference type="EMBL" id="JAGETZ010000005">
    <property type="protein sequence ID" value="MBO2009972.1"/>
    <property type="molecule type" value="Genomic_DNA"/>
</dbReference>
<keyword evidence="2" id="KW-1185">Reference proteome</keyword>
<dbReference type="PANTHER" id="PTHR30469">
    <property type="entry name" value="MULTIDRUG RESISTANCE PROTEIN MDTA"/>
    <property type="match status" value="1"/>
</dbReference>
<proteinExistence type="predicted"/>
<gene>
    <name evidence="1" type="ORF">J4E00_12995</name>
</gene>